<dbReference type="InterPro" id="IPR038468">
    <property type="entry name" value="MmpS_C"/>
</dbReference>
<dbReference type="Gene3D" id="2.60.40.2880">
    <property type="entry name" value="MmpS1-5, C-terminal soluble domain"/>
    <property type="match status" value="1"/>
</dbReference>
<keyword evidence="1" id="KW-1133">Transmembrane helix</keyword>
<proteinExistence type="predicted"/>
<dbReference type="KEGG" id="afs:AFR_17250"/>
<feature type="transmembrane region" description="Helical" evidence="1">
    <location>
        <begin position="12"/>
        <end position="35"/>
    </location>
</feature>
<dbReference type="EMBL" id="CP006272">
    <property type="protein sequence ID" value="AGZ41728.1"/>
    <property type="molecule type" value="Genomic_DNA"/>
</dbReference>
<gene>
    <name evidence="2" type="ORF">AFR_17250</name>
</gene>
<dbReference type="RefSeq" id="WP_023361930.1">
    <property type="nucleotide sequence ID" value="NC_022657.1"/>
</dbReference>
<dbReference type="PATRIC" id="fig|1246995.3.peg.3498"/>
<keyword evidence="1" id="KW-0472">Membrane</keyword>
<protein>
    <submittedName>
        <fullName evidence="2">Uncharacterized protein</fullName>
    </submittedName>
</protein>
<dbReference type="AlphaFoldDB" id="U5VXM5"/>
<dbReference type="HOGENOM" id="CLU_1881300_0_0_11"/>
<sequence length="135" mass="13836">MNDIDAARRPRTVLWIGAAAAAALVLVVAAGVLLLTRGGPHNVTFEIASSGEKVSSIIYGSGDKQLGKDVGAAAAAPWSKSYEISDTSGKLWLHALSPAGGAITCTIWVDNKVVMEATALSGAVCEIPFGDALDQ</sequence>
<evidence type="ECO:0000313" key="2">
    <source>
        <dbReference type="EMBL" id="AGZ41728.1"/>
    </source>
</evidence>
<reference evidence="2 3" key="1">
    <citation type="journal article" date="2014" name="J. Biotechnol.">
        <title>Complete genome sequence of the actinobacterium Actinoplanes friuliensis HAG 010964, producer of the lipopeptide antibiotic friulimycin.</title>
        <authorList>
            <person name="Ruckert C."/>
            <person name="Szczepanowski R."/>
            <person name="Albersmeier A."/>
            <person name="Goesmann A."/>
            <person name="Fischer N."/>
            <person name="Steinkamper A."/>
            <person name="Puhler A."/>
            <person name="Biener R."/>
            <person name="Schwartz D."/>
            <person name="Kalinowski J."/>
        </authorList>
    </citation>
    <scope>NUCLEOTIDE SEQUENCE [LARGE SCALE GENOMIC DNA]</scope>
    <source>
        <strain evidence="2 3">DSM 7358</strain>
    </source>
</reference>
<dbReference type="STRING" id="1246995.AFR_17250"/>
<name>U5VXM5_9ACTN</name>
<organism evidence="2 3">
    <name type="scientific">Actinoplanes friuliensis DSM 7358</name>
    <dbReference type="NCBI Taxonomy" id="1246995"/>
    <lineage>
        <taxon>Bacteria</taxon>
        <taxon>Bacillati</taxon>
        <taxon>Actinomycetota</taxon>
        <taxon>Actinomycetes</taxon>
        <taxon>Micromonosporales</taxon>
        <taxon>Micromonosporaceae</taxon>
        <taxon>Actinoplanes</taxon>
    </lineage>
</organism>
<accession>U5VXM5</accession>
<keyword evidence="3" id="KW-1185">Reference proteome</keyword>
<evidence type="ECO:0000256" key="1">
    <source>
        <dbReference type="SAM" id="Phobius"/>
    </source>
</evidence>
<keyword evidence="1" id="KW-0812">Transmembrane</keyword>
<evidence type="ECO:0000313" key="3">
    <source>
        <dbReference type="Proteomes" id="UP000017746"/>
    </source>
</evidence>
<dbReference type="OrthoDB" id="3694999at2"/>
<dbReference type="Proteomes" id="UP000017746">
    <property type="component" value="Chromosome"/>
</dbReference>